<dbReference type="SUPFAM" id="SSF82895">
    <property type="entry name" value="TSP-1 type 1 repeat"/>
    <property type="match status" value="4"/>
</dbReference>
<evidence type="ECO:0000256" key="3">
    <source>
        <dbReference type="ARBA" id="ARBA00022729"/>
    </source>
</evidence>
<dbReference type="Pfam" id="PF05986">
    <property type="entry name" value="ADAMTS_spacer1"/>
    <property type="match status" value="1"/>
</dbReference>
<dbReference type="InterPro" id="IPR010909">
    <property type="entry name" value="PLAC"/>
</dbReference>
<feature type="domain" description="PLAC" evidence="5">
    <location>
        <begin position="528"/>
        <end position="568"/>
    </location>
</feature>
<dbReference type="GO" id="GO:0030198">
    <property type="term" value="P:extracellular matrix organization"/>
    <property type="evidence" value="ECO:0007669"/>
    <property type="project" value="TreeGrafter"/>
</dbReference>
<dbReference type="GO" id="GO:0004222">
    <property type="term" value="F:metalloendopeptidase activity"/>
    <property type="evidence" value="ECO:0007669"/>
    <property type="project" value="TreeGrafter"/>
</dbReference>
<reference evidence="6" key="2">
    <citation type="submission" date="2025-09" db="UniProtKB">
        <authorList>
            <consortium name="Ensembl"/>
        </authorList>
    </citation>
    <scope>IDENTIFICATION</scope>
</reference>
<protein>
    <recommendedName>
        <fullName evidence="5">PLAC domain-containing protein</fullName>
    </recommendedName>
</protein>
<accession>A0A8C4R7H6</accession>
<dbReference type="Gene3D" id="2.60.120.830">
    <property type="match status" value="1"/>
</dbReference>
<evidence type="ECO:0000259" key="5">
    <source>
        <dbReference type="PROSITE" id="PS50900"/>
    </source>
</evidence>
<dbReference type="OMA" id="FGCVERA"/>
<dbReference type="PROSITE" id="PS50900">
    <property type="entry name" value="PLAC"/>
    <property type="match status" value="1"/>
</dbReference>
<keyword evidence="3" id="KW-0732">Signal</keyword>
<keyword evidence="2" id="KW-0964">Secreted</keyword>
<dbReference type="Pfam" id="PF08686">
    <property type="entry name" value="PLAC"/>
    <property type="match status" value="1"/>
</dbReference>
<evidence type="ECO:0000256" key="2">
    <source>
        <dbReference type="ARBA" id="ARBA00022525"/>
    </source>
</evidence>
<dbReference type="FunFam" id="2.20.100.10:FF:000005">
    <property type="entry name" value="ADAM metallopeptidase with thrombospondin type 1 motif 9"/>
    <property type="match status" value="1"/>
</dbReference>
<dbReference type="GeneTree" id="ENSGT00940000156594"/>
<dbReference type="PANTHER" id="PTHR13723">
    <property type="entry name" value="ADAMTS A DISINTEGRIN AND METALLOPROTEASE WITH THROMBOSPONDIN MOTIFS PROTEASE"/>
    <property type="match status" value="1"/>
</dbReference>
<dbReference type="Proteomes" id="UP000694388">
    <property type="component" value="Unplaced"/>
</dbReference>
<dbReference type="Gene3D" id="2.20.100.10">
    <property type="entry name" value="Thrombospondin type-1 (TSP1) repeat"/>
    <property type="match status" value="4"/>
</dbReference>
<dbReference type="SMART" id="SM00209">
    <property type="entry name" value="TSP1"/>
    <property type="match status" value="4"/>
</dbReference>
<evidence type="ECO:0000256" key="4">
    <source>
        <dbReference type="ARBA" id="ARBA00022737"/>
    </source>
</evidence>
<dbReference type="InterPro" id="IPR036383">
    <property type="entry name" value="TSP1_rpt_sf"/>
</dbReference>
<dbReference type="InterPro" id="IPR050439">
    <property type="entry name" value="ADAMTS_ADAMTS-like"/>
</dbReference>
<dbReference type="GO" id="GO:0005576">
    <property type="term" value="C:extracellular region"/>
    <property type="evidence" value="ECO:0007669"/>
    <property type="project" value="UniProtKB-SubCell"/>
</dbReference>
<dbReference type="Ensembl" id="ENSEBUT00000026587.1">
    <property type="protein sequence ID" value="ENSEBUP00000026011.1"/>
    <property type="gene ID" value="ENSEBUG00000016021.1"/>
</dbReference>
<dbReference type="PROSITE" id="PS50092">
    <property type="entry name" value="TSP1"/>
    <property type="match status" value="4"/>
</dbReference>
<sequence>MFFHYLPLSLNIIDQVLNSTLTFLPAFSQRVGCDGYLGSSRNLDHCGVCDGDGSTCRRITGQFEHLQLASGYHHVADLPAGATDISLRRHTASHNHLVLLDRARHPVLTGDHLGPGPYHVNAGGTEFALSRPTGHPTTQEEKIAADGPTTESLALIVSYCNQKRRLRWNSTAILIQKRCTDKLLYKTLILVMHRNVSCKSYSKTCIIIHVQHGVTICLSVKRCDVACFAEGRRSLLFGCVRRSSHERVAESLCDVTMKPTPSQETCNTQPCPAYWDSGEWSVCSRTCGPGVQLRQVLCRQMVSGRDGTVPPSRCSRHPRPETSMICQERICSQWHIRQEWSSCSVPCGRGQRRRHVACVSNQGDVVEDSECNRHLRPRDLENCDLGPCARAWFFTEWSAQCSSTCSEGVRTRSVLCLSGHKGGLPLEACGVQRPQETKPCGPFPCRGLSRWFTGLWDFCPSPHPPGFTPAPLPLLIHWPTLAPLPAFQCSRTCGGGTQEREVRCLDDAAQPSDGCTVQRQPEKQQPCNTQACPDCVDKFPNCPTVARAQLCLYPYYRSACCASCSLPPRPLHLIHRHRNRHHLS</sequence>
<dbReference type="InterPro" id="IPR000884">
    <property type="entry name" value="TSP1_rpt"/>
</dbReference>
<dbReference type="InterPro" id="IPR010294">
    <property type="entry name" value="ADAMTS_spacer1"/>
</dbReference>
<comment type="subcellular location">
    <subcellularLocation>
        <location evidence="1">Secreted</location>
    </subcellularLocation>
</comment>
<keyword evidence="7" id="KW-1185">Reference proteome</keyword>
<reference evidence="6" key="1">
    <citation type="submission" date="2025-08" db="UniProtKB">
        <authorList>
            <consortium name="Ensembl"/>
        </authorList>
    </citation>
    <scope>IDENTIFICATION</scope>
</reference>
<evidence type="ECO:0000256" key="1">
    <source>
        <dbReference type="ARBA" id="ARBA00004613"/>
    </source>
</evidence>
<dbReference type="GO" id="GO:0031012">
    <property type="term" value="C:extracellular matrix"/>
    <property type="evidence" value="ECO:0007669"/>
    <property type="project" value="TreeGrafter"/>
</dbReference>
<dbReference type="AlphaFoldDB" id="A0A8C4R7H6"/>
<evidence type="ECO:0000313" key="6">
    <source>
        <dbReference type="Ensembl" id="ENSEBUP00000026011.1"/>
    </source>
</evidence>
<organism evidence="6 7">
    <name type="scientific">Eptatretus burgeri</name>
    <name type="common">Inshore hagfish</name>
    <dbReference type="NCBI Taxonomy" id="7764"/>
    <lineage>
        <taxon>Eukaryota</taxon>
        <taxon>Metazoa</taxon>
        <taxon>Chordata</taxon>
        <taxon>Craniata</taxon>
        <taxon>Vertebrata</taxon>
        <taxon>Cyclostomata</taxon>
        <taxon>Myxini</taxon>
        <taxon>Myxiniformes</taxon>
        <taxon>Myxinidae</taxon>
        <taxon>Eptatretinae</taxon>
        <taxon>Eptatretus</taxon>
    </lineage>
</organism>
<keyword evidence="4" id="KW-0677">Repeat</keyword>
<dbReference type="Pfam" id="PF19030">
    <property type="entry name" value="TSP1_ADAMTS"/>
    <property type="match status" value="4"/>
</dbReference>
<proteinExistence type="predicted"/>
<name>A0A8C4R7H6_EPTBU</name>
<dbReference type="PANTHER" id="PTHR13723:SF316">
    <property type="entry name" value="LONELY HEART, ISOFORM A"/>
    <property type="match status" value="1"/>
</dbReference>
<evidence type="ECO:0000313" key="7">
    <source>
        <dbReference type="Proteomes" id="UP000694388"/>
    </source>
</evidence>
<dbReference type="GO" id="GO:0006508">
    <property type="term" value="P:proteolysis"/>
    <property type="evidence" value="ECO:0007669"/>
    <property type="project" value="TreeGrafter"/>
</dbReference>